<keyword evidence="1" id="KW-1133">Transmembrane helix</keyword>
<dbReference type="KEGG" id="sna:Snas_5151"/>
<keyword evidence="1" id="KW-0472">Membrane</keyword>
<sequence>MNDNDFATAIGGMFERQARNAPDSAGLLETVKARSRRRGIWRRVTAGASALAVTGAAALLTGQLLQPASHGGVPPHDRDVSVCFDVKDDVPQRLLLVETGEDGVDELEAAEWTGGESGSIEHPVNFGDYRVAVKAEDTPVEKLPIQASEEAELHFDSARIGTDAETGERVVAFDSGESVNGVDVSLVVTVVEGDPSDAELLTWIEAISVYINEPHCDS</sequence>
<keyword evidence="1" id="KW-0812">Transmembrane</keyword>
<dbReference type="HOGENOM" id="CLU_1266251_0_0_11"/>
<dbReference type="EMBL" id="CP001778">
    <property type="protein sequence ID" value="ADD44786.1"/>
    <property type="molecule type" value="Genomic_DNA"/>
</dbReference>
<protein>
    <submittedName>
        <fullName evidence="2">Uncharacterized protein</fullName>
    </submittedName>
</protein>
<proteinExistence type="predicted"/>
<feature type="transmembrane region" description="Helical" evidence="1">
    <location>
        <begin position="44"/>
        <end position="65"/>
    </location>
</feature>
<evidence type="ECO:0000313" key="3">
    <source>
        <dbReference type="Proteomes" id="UP000000844"/>
    </source>
</evidence>
<evidence type="ECO:0000256" key="1">
    <source>
        <dbReference type="SAM" id="Phobius"/>
    </source>
</evidence>
<gene>
    <name evidence="2" type="ordered locus">Snas_5151</name>
</gene>
<accession>D3QAZ0</accession>
<organism evidence="2 3">
    <name type="scientific">Stackebrandtia nassauensis (strain DSM 44728 / CIP 108903 / NRRL B-16338 / NBRC 102104 / LLR-40K-21)</name>
    <dbReference type="NCBI Taxonomy" id="446470"/>
    <lineage>
        <taxon>Bacteria</taxon>
        <taxon>Bacillati</taxon>
        <taxon>Actinomycetota</taxon>
        <taxon>Actinomycetes</taxon>
        <taxon>Glycomycetales</taxon>
        <taxon>Glycomycetaceae</taxon>
        <taxon>Stackebrandtia</taxon>
    </lineage>
</organism>
<dbReference type="Proteomes" id="UP000000844">
    <property type="component" value="Chromosome"/>
</dbReference>
<keyword evidence="3" id="KW-1185">Reference proteome</keyword>
<dbReference type="RefSeq" id="WP_013020357.1">
    <property type="nucleotide sequence ID" value="NC_013947.1"/>
</dbReference>
<evidence type="ECO:0000313" key="2">
    <source>
        <dbReference type="EMBL" id="ADD44786.1"/>
    </source>
</evidence>
<reference evidence="2 3" key="1">
    <citation type="journal article" date="2009" name="Stand. Genomic Sci.">
        <title>Complete genome sequence of Stackebrandtia nassauensis type strain (LLR-40K-21).</title>
        <authorList>
            <person name="Munk C."/>
            <person name="Lapidus A."/>
            <person name="Copeland A."/>
            <person name="Jando M."/>
            <person name="Mayilraj S."/>
            <person name="Glavina Del Rio T."/>
            <person name="Nolan M."/>
            <person name="Chen F."/>
            <person name="Lucas S."/>
            <person name="Tice H."/>
            <person name="Cheng J.F."/>
            <person name="Han C."/>
            <person name="Detter J.C."/>
            <person name="Bruce D."/>
            <person name="Goodwin L."/>
            <person name="Chain P."/>
            <person name="Pitluck S."/>
            <person name="Goker M."/>
            <person name="Ovchinikova G."/>
            <person name="Pati A."/>
            <person name="Ivanova N."/>
            <person name="Mavromatis K."/>
            <person name="Chen A."/>
            <person name="Palaniappan K."/>
            <person name="Land M."/>
            <person name="Hauser L."/>
            <person name="Chang Y.J."/>
            <person name="Jeffries C.D."/>
            <person name="Bristow J."/>
            <person name="Eisen J.A."/>
            <person name="Markowitz V."/>
            <person name="Hugenholtz P."/>
            <person name="Kyrpides N.C."/>
            <person name="Klenk H.P."/>
        </authorList>
    </citation>
    <scope>NUCLEOTIDE SEQUENCE [LARGE SCALE GENOMIC DNA]</scope>
    <source>
        <strain evidence="3">DSM 44728 / CIP 108903 / NRRL B-16338 / NBRC 102104 / LLR-40K-21</strain>
    </source>
</reference>
<dbReference type="STRING" id="446470.Snas_5151"/>
<name>D3QAZ0_STANL</name>
<dbReference type="AlphaFoldDB" id="D3QAZ0"/>